<dbReference type="PANTHER" id="PTHR48050:SF5">
    <property type="entry name" value="UDP-GLUCOSE,STEROL TRANSFERASE"/>
    <property type="match status" value="1"/>
</dbReference>
<dbReference type="FunFam" id="3.40.50.2000:FF:000100">
    <property type="entry name" value="Glycosyltransferase family 1 protein"/>
    <property type="match status" value="1"/>
</dbReference>
<gene>
    <name evidence="5" type="ORF">X797_007560</name>
</gene>
<name>A0A014N1N9_9HYPO</name>
<keyword evidence="1 5" id="KW-0808">Transferase</keyword>
<feature type="domain" description="Glycosyltransferase family 28 N-terminal" evidence="3">
    <location>
        <begin position="244"/>
        <end position="405"/>
    </location>
</feature>
<evidence type="ECO:0000313" key="6">
    <source>
        <dbReference type="Proteomes" id="UP000030151"/>
    </source>
</evidence>
<feature type="region of interest" description="Disordered" evidence="2">
    <location>
        <begin position="785"/>
        <end position="827"/>
    </location>
</feature>
<evidence type="ECO:0000259" key="4">
    <source>
        <dbReference type="Pfam" id="PF06722"/>
    </source>
</evidence>
<dbReference type="GO" id="GO:0005975">
    <property type="term" value="P:carbohydrate metabolic process"/>
    <property type="evidence" value="ECO:0007669"/>
    <property type="project" value="InterPro"/>
</dbReference>
<dbReference type="Pfam" id="PF03033">
    <property type="entry name" value="Glyco_transf_28"/>
    <property type="match status" value="1"/>
</dbReference>
<dbReference type="eggNOG" id="KOG1192">
    <property type="taxonomic scope" value="Eukaryota"/>
</dbReference>
<dbReference type="Pfam" id="PF06722">
    <property type="entry name" value="EryCIII-like_C"/>
    <property type="match status" value="1"/>
</dbReference>
<feature type="compositionally biased region" description="Basic and acidic residues" evidence="2">
    <location>
        <begin position="1"/>
        <end position="13"/>
    </location>
</feature>
<dbReference type="InterPro" id="IPR004276">
    <property type="entry name" value="GlycoTrans_28_N"/>
</dbReference>
<dbReference type="CDD" id="cd03784">
    <property type="entry name" value="GT1_Gtf-like"/>
    <property type="match status" value="1"/>
</dbReference>
<feature type="domain" description="Erythromycin biosynthesis protein CIII-like C-terminal" evidence="4">
    <location>
        <begin position="563"/>
        <end position="662"/>
    </location>
</feature>
<protein>
    <submittedName>
        <fullName evidence="5">Glycosyl transferase family 28 and UDP-glucoronosyl domain protein</fullName>
    </submittedName>
</protein>
<feature type="region of interest" description="Disordered" evidence="2">
    <location>
        <begin position="1"/>
        <end position="166"/>
    </location>
</feature>
<dbReference type="InterPro" id="IPR002213">
    <property type="entry name" value="UDP_glucos_trans"/>
</dbReference>
<dbReference type="Proteomes" id="UP000030151">
    <property type="component" value="Unassembled WGS sequence"/>
</dbReference>
<dbReference type="OrthoDB" id="5835829at2759"/>
<dbReference type="HOGENOM" id="CLU_000537_2_2_1"/>
<comment type="caution">
    <text evidence="5">The sequence shown here is derived from an EMBL/GenBank/DDBJ whole genome shotgun (WGS) entry which is preliminary data.</text>
</comment>
<organism evidence="5 6">
    <name type="scientific">Metarhizium robertsii</name>
    <dbReference type="NCBI Taxonomy" id="568076"/>
    <lineage>
        <taxon>Eukaryota</taxon>
        <taxon>Fungi</taxon>
        <taxon>Dikarya</taxon>
        <taxon>Ascomycota</taxon>
        <taxon>Pezizomycotina</taxon>
        <taxon>Sordariomycetes</taxon>
        <taxon>Hypocreomycetidae</taxon>
        <taxon>Hypocreales</taxon>
        <taxon>Clavicipitaceae</taxon>
        <taxon>Metarhizium</taxon>
    </lineage>
</organism>
<feature type="compositionally biased region" description="Basic and acidic residues" evidence="2">
    <location>
        <begin position="787"/>
        <end position="797"/>
    </location>
</feature>
<reference evidence="5 6" key="1">
    <citation type="submission" date="2014-02" db="EMBL/GenBank/DDBJ databases">
        <title>The genome sequence of the entomopathogenic fungus Metarhizium robertsii ARSEF 2575.</title>
        <authorList>
            <person name="Giuliano Garisto Donzelli B."/>
            <person name="Roe B.A."/>
            <person name="Macmil S.L."/>
            <person name="Krasnoff S.B."/>
            <person name="Gibson D.M."/>
        </authorList>
    </citation>
    <scope>NUCLEOTIDE SEQUENCE [LARGE SCALE GENOMIC DNA]</scope>
    <source>
        <strain evidence="5 6">ARSEF 2575</strain>
    </source>
</reference>
<dbReference type="EMBL" id="JELW01000019">
    <property type="protein sequence ID" value="EXU99424.1"/>
    <property type="molecule type" value="Genomic_DNA"/>
</dbReference>
<accession>A0A014N1N9</accession>
<dbReference type="Gene3D" id="3.40.50.2000">
    <property type="entry name" value="Glycogen Phosphorylase B"/>
    <property type="match status" value="2"/>
</dbReference>
<sequence length="1080" mass="117918">MESMDPKSIDTTHNDVPTPRLQLPDEPAAKLASSDDPQSRNNATAVPPPPPAQSFPGKLDIPSRPVTDNQLRKKSAPLPTGHGSSARRPSALERWQTTTYGDTRERAESIPSRAWIPLMGQFSAHGDESDSSSDDDFLDDDATDHAPTKPPADAEGGGSIGAGARAPKKTLMRRILMMNEHCKSTGRARRDGRLCITVHETAHTGYLANALGAVAHSMRPNRNKTGTSPKAIPPPPVIQPRLNIVVMVVGSRGDVQPFLRIGKYIKEEFGHRVRIATHPVFRDLVEKDTGLEFFSVGGDPSELMAFMVKNPGMIPTLETVKAGEIGRRRAAMAEMFDGFWRACIHATEDETTDLTSKTMDERDVFIADAIIANPPSFAHIHCAEALGLPLHLVFTFPYTPTQAFPHPLASIKKSNVDQGYTNFISYPLVEIMTWQGLGDLVNDFRVNTLALDPVSTLWAPCATYRMHVPFTYLWSPGLVPKPEDWGEEIDVSGFVFLDLASAFKPPKDLVDFLEAGEPPIYIGFGSIVVDDAERFTDMIFDAIEAAGVRALVSRGWGGFGRDSVPDNIFMLDNTPHDWLFPKVRGCVHHGGAGTTAIGLKCGLPTMIVPFFGDQYFWGSMVGKSGAGPEPVPYKHLTSDKLAEGIRYLLTDEAKSAAVKIAESINKEGDGAINTVASFAKHLRLYGPPSLGCCILQARAAVWKVKGTHIRLGVLAAQILVKSGLLKWKNLRLVRHTEWNDFEGPGEPVTAVAESLKNSLRDIFGGIGSAPVRLGRTANRRVRHRMRTMQDKGSKTGDEASGDQVDEKAPETTPTTNESQKGRKKSLTPVPGLDQYAVDISKSVGQTVLAIARAPTHLVVALAQGFHNAPRLYGDDTVRRPTRVTGIRSGLVASRREFVYGLYDGVTGVVRLPIQGAKNEGVIGFLKGTGMGISGLVLKPISAVVGPIGYSMQGLLKQAQRRRSPQKFVRRARIAQGQRELQSLDETEGKTVRDQVLAGWQVMQRLTRAISDEEDKRGIAGQLDKVSLDTAFLFASVDRAKTCLEELNSGRSLQEVMAGYRDWNHKAQDPMTLQRGTWSSN</sequence>
<evidence type="ECO:0000256" key="2">
    <source>
        <dbReference type="SAM" id="MobiDB-lite"/>
    </source>
</evidence>
<proteinExistence type="predicted"/>
<dbReference type="FunFam" id="3.40.50.2000:FF:000009">
    <property type="entry name" value="Sterol 3-beta-glucosyltransferase UGT80A2"/>
    <property type="match status" value="1"/>
</dbReference>
<dbReference type="InterPro" id="IPR010610">
    <property type="entry name" value="EryCIII-like_C"/>
</dbReference>
<dbReference type="PANTHER" id="PTHR48050">
    <property type="entry name" value="STEROL 3-BETA-GLUCOSYLTRANSFERASE"/>
    <property type="match status" value="1"/>
</dbReference>
<dbReference type="GO" id="GO:0016906">
    <property type="term" value="F:sterol 3-beta-glucosyltransferase activity"/>
    <property type="evidence" value="ECO:0007669"/>
    <property type="project" value="UniProtKB-ARBA"/>
</dbReference>
<dbReference type="eggNOG" id="KOG1809">
    <property type="taxonomic scope" value="Eukaryota"/>
</dbReference>
<evidence type="ECO:0000259" key="3">
    <source>
        <dbReference type="Pfam" id="PF03033"/>
    </source>
</evidence>
<evidence type="ECO:0000313" key="5">
    <source>
        <dbReference type="EMBL" id="EXU99424.1"/>
    </source>
</evidence>
<dbReference type="InterPro" id="IPR050426">
    <property type="entry name" value="Glycosyltransferase_28"/>
</dbReference>
<dbReference type="AlphaFoldDB" id="A0A014N1N9"/>
<feature type="compositionally biased region" description="Acidic residues" evidence="2">
    <location>
        <begin position="129"/>
        <end position="142"/>
    </location>
</feature>
<feature type="compositionally biased region" description="Polar residues" evidence="2">
    <location>
        <begin position="35"/>
        <end position="44"/>
    </location>
</feature>
<evidence type="ECO:0000256" key="1">
    <source>
        <dbReference type="ARBA" id="ARBA00022679"/>
    </source>
</evidence>
<dbReference type="SUPFAM" id="SSF53756">
    <property type="entry name" value="UDP-Glycosyltransferase/glycogen phosphorylase"/>
    <property type="match status" value="1"/>
</dbReference>